<dbReference type="InterPro" id="IPR036638">
    <property type="entry name" value="HLH_DNA-bd_sf"/>
</dbReference>
<evidence type="ECO:0000256" key="1">
    <source>
        <dbReference type="ARBA" id="ARBA00022473"/>
    </source>
</evidence>
<keyword evidence="10" id="KW-1185">Reference proteome</keyword>
<keyword evidence="3" id="KW-0805">Transcription regulation</keyword>
<dbReference type="SUPFAM" id="SSF47459">
    <property type="entry name" value="HLH, helix-loop-helix DNA-binding domain"/>
    <property type="match status" value="1"/>
</dbReference>
<dbReference type="InterPro" id="IPR040259">
    <property type="entry name" value="Mesogenin/MesP"/>
</dbReference>
<dbReference type="GO" id="GO:0001707">
    <property type="term" value="P:mesoderm formation"/>
    <property type="evidence" value="ECO:0007669"/>
    <property type="project" value="TreeGrafter"/>
</dbReference>
<reference evidence="9" key="3">
    <citation type="submission" date="2025-09" db="UniProtKB">
        <authorList>
            <consortium name="Ensembl"/>
        </authorList>
    </citation>
    <scope>IDENTIFICATION</scope>
</reference>
<protein>
    <recommendedName>
        <fullName evidence="7">Mesogenin-1</fullName>
    </recommendedName>
</protein>
<reference evidence="9" key="2">
    <citation type="submission" date="2025-08" db="UniProtKB">
        <authorList>
            <consortium name="Ensembl"/>
        </authorList>
    </citation>
    <scope>IDENTIFICATION</scope>
</reference>
<keyword evidence="2" id="KW-0221">Differentiation</keyword>
<keyword evidence="6" id="KW-0539">Nucleus</keyword>
<dbReference type="GeneTree" id="ENSGT00530000063712"/>
<gene>
    <name evidence="9" type="primary">MSGN1</name>
</gene>
<dbReference type="GO" id="GO:0000981">
    <property type="term" value="F:DNA-binding transcription factor activity, RNA polymerase II-specific"/>
    <property type="evidence" value="ECO:0007669"/>
    <property type="project" value="TreeGrafter"/>
</dbReference>
<evidence type="ECO:0000256" key="4">
    <source>
        <dbReference type="ARBA" id="ARBA00023125"/>
    </source>
</evidence>
<dbReference type="Gene3D" id="4.10.280.10">
    <property type="entry name" value="Helix-loop-helix DNA-binding domain"/>
    <property type="match status" value="1"/>
</dbReference>
<evidence type="ECO:0000313" key="10">
    <source>
        <dbReference type="Proteomes" id="UP000001074"/>
    </source>
</evidence>
<evidence type="ECO:0000256" key="2">
    <source>
        <dbReference type="ARBA" id="ARBA00022782"/>
    </source>
</evidence>
<keyword evidence="1" id="KW-0217">Developmental protein</keyword>
<reference evidence="9 10" key="1">
    <citation type="journal article" date="2011" name="Nature">
        <title>A high-resolution map of human evolutionary constraint using 29 mammals.</title>
        <authorList>
            <person name="Lindblad-Toh K."/>
            <person name="Garber M."/>
            <person name="Zuk O."/>
            <person name="Lin M.F."/>
            <person name="Parker B.J."/>
            <person name="Washietl S."/>
            <person name="Kheradpour P."/>
            <person name="Ernst J."/>
            <person name="Jordan G."/>
            <person name="Mauceli E."/>
            <person name="Ward L.D."/>
            <person name="Lowe C.B."/>
            <person name="Holloway A.K."/>
            <person name="Clamp M."/>
            <person name="Gnerre S."/>
            <person name="Alfoldi J."/>
            <person name="Beal K."/>
            <person name="Chang J."/>
            <person name="Clawson H."/>
            <person name="Cuff J."/>
            <person name="Di Palma F."/>
            <person name="Fitzgerald S."/>
            <person name="Flicek P."/>
            <person name="Guttman M."/>
            <person name="Hubisz M.J."/>
            <person name="Jaffe D.B."/>
            <person name="Jungreis I."/>
            <person name="Kent W.J."/>
            <person name="Kostka D."/>
            <person name="Lara M."/>
            <person name="Martins A.L."/>
            <person name="Massingham T."/>
            <person name="Moltke I."/>
            <person name="Raney B.J."/>
            <person name="Rasmussen M.D."/>
            <person name="Robinson J."/>
            <person name="Stark A."/>
            <person name="Vilella A.J."/>
            <person name="Wen J."/>
            <person name="Xie X."/>
            <person name="Zody M.C."/>
            <person name="Baldwin J."/>
            <person name="Bloom T."/>
            <person name="Chin C.W."/>
            <person name="Heiman D."/>
            <person name="Nicol R."/>
            <person name="Nusbaum C."/>
            <person name="Young S."/>
            <person name="Wilkinson J."/>
            <person name="Worley K.C."/>
            <person name="Kovar C.L."/>
            <person name="Muzny D.M."/>
            <person name="Gibbs R.A."/>
            <person name="Cree A."/>
            <person name="Dihn H.H."/>
            <person name="Fowler G."/>
            <person name="Jhangiani S."/>
            <person name="Joshi V."/>
            <person name="Lee S."/>
            <person name="Lewis L.R."/>
            <person name="Nazareth L.V."/>
            <person name="Okwuonu G."/>
            <person name="Santibanez J."/>
            <person name="Warren W.C."/>
            <person name="Mardis E.R."/>
            <person name="Weinstock G.M."/>
            <person name="Wilson R.K."/>
            <person name="Delehaunty K."/>
            <person name="Dooling D."/>
            <person name="Fronik C."/>
            <person name="Fulton L."/>
            <person name="Fulton B."/>
            <person name="Graves T."/>
            <person name="Minx P."/>
            <person name="Sodergren E."/>
            <person name="Birney E."/>
            <person name="Margulies E.H."/>
            <person name="Herrero J."/>
            <person name="Green E.D."/>
            <person name="Haussler D."/>
            <person name="Siepel A."/>
            <person name="Goldman N."/>
            <person name="Pollard K.S."/>
            <person name="Pedersen J.S."/>
            <person name="Lander E.S."/>
            <person name="Kellis M."/>
        </authorList>
    </citation>
    <scope>NUCLEOTIDE SEQUENCE [LARGE SCALE GENOMIC DNA]</scope>
</reference>
<proteinExistence type="predicted"/>
<accession>G1P9L7</accession>
<dbReference type="InParanoid" id="G1P9L7"/>
<dbReference type="GO" id="GO:0030154">
    <property type="term" value="P:cell differentiation"/>
    <property type="evidence" value="ECO:0007669"/>
    <property type="project" value="UniProtKB-KW"/>
</dbReference>
<dbReference type="eggNOG" id="KOG4029">
    <property type="taxonomic scope" value="Eukaryota"/>
</dbReference>
<dbReference type="AlphaFoldDB" id="G1P9L7"/>
<sequence>MVSVCCNPNLLSESKGFQLLGGYFLLLKALSLLELPAFVILPTWGRGRRPSGALCSSPALAPASWLQAAPGPALPRRAQNLLSHLPGSPSLCSCLAGMDNLRETFLGLEDGLGSSSSPGLLSAWDWKSRAGSFELSQASPTQSLSPAPSLESYTSSPCPAAAGLPCGHGGASNESSDGCSGRDPGGLVEVDYNMLAFQPAYLQGAGGPKAQKGTKVRMSVQRRRKASEREKLRMRTLADALHTLRNYLPPVYSQRGQPLTKIQTLKYTIKYIGELTDLLNSGREPRPQSA</sequence>
<evidence type="ECO:0000259" key="8">
    <source>
        <dbReference type="PROSITE" id="PS50888"/>
    </source>
</evidence>
<dbReference type="Ensembl" id="ENSMLUT00000007589.2">
    <property type="protein sequence ID" value="ENSMLUP00000006929.2"/>
    <property type="gene ID" value="ENSMLUG00000007599.2"/>
</dbReference>
<evidence type="ECO:0000256" key="6">
    <source>
        <dbReference type="ARBA" id="ARBA00023242"/>
    </source>
</evidence>
<keyword evidence="4" id="KW-0238">DNA-binding</keyword>
<dbReference type="STRING" id="59463.ENSMLUP00000006929"/>
<dbReference type="GO" id="GO:0000978">
    <property type="term" value="F:RNA polymerase II cis-regulatory region sequence-specific DNA binding"/>
    <property type="evidence" value="ECO:0007669"/>
    <property type="project" value="TreeGrafter"/>
</dbReference>
<dbReference type="PROSITE" id="PS50888">
    <property type="entry name" value="BHLH"/>
    <property type="match status" value="1"/>
</dbReference>
<dbReference type="PANTHER" id="PTHR20937:SF4">
    <property type="entry name" value="MESOGENIN-1"/>
    <property type="match status" value="1"/>
</dbReference>
<dbReference type="OMA" id="NESSDGC"/>
<dbReference type="PANTHER" id="PTHR20937">
    <property type="entry name" value="IP14615P"/>
    <property type="match status" value="1"/>
</dbReference>
<evidence type="ECO:0000256" key="5">
    <source>
        <dbReference type="ARBA" id="ARBA00023163"/>
    </source>
</evidence>
<dbReference type="EMBL" id="AAPE02031354">
    <property type="status" value="NOT_ANNOTATED_CDS"/>
    <property type="molecule type" value="Genomic_DNA"/>
</dbReference>
<dbReference type="Proteomes" id="UP000001074">
    <property type="component" value="Unassembled WGS sequence"/>
</dbReference>
<organism evidence="9 10">
    <name type="scientific">Myotis lucifugus</name>
    <name type="common">Little brown bat</name>
    <dbReference type="NCBI Taxonomy" id="59463"/>
    <lineage>
        <taxon>Eukaryota</taxon>
        <taxon>Metazoa</taxon>
        <taxon>Chordata</taxon>
        <taxon>Craniata</taxon>
        <taxon>Vertebrata</taxon>
        <taxon>Euteleostomi</taxon>
        <taxon>Mammalia</taxon>
        <taxon>Eutheria</taxon>
        <taxon>Laurasiatheria</taxon>
        <taxon>Chiroptera</taxon>
        <taxon>Yangochiroptera</taxon>
        <taxon>Vespertilionidae</taxon>
        <taxon>Myotis</taxon>
    </lineage>
</organism>
<dbReference type="Pfam" id="PF00010">
    <property type="entry name" value="HLH"/>
    <property type="match status" value="1"/>
</dbReference>
<evidence type="ECO:0000256" key="3">
    <source>
        <dbReference type="ARBA" id="ARBA00023015"/>
    </source>
</evidence>
<dbReference type="GO" id="GO:0005634">
    <property type="term" value="C:nucleus"/>
    <property type="evidence" value="ECO:0007669"/>
    <property type="project" value="TreeGrafter"/>
</dbReference>
<keyword evidence="5" id="KW-0804">Transcription</keyword>
<dbReference type="HOGENOM" id="CLU_084234_1_1_1"/>
<dbReference type="GO" id="GO:0046983">
    <property type="term" value="F:protein dimerization activity"/>
    <property type="evidence" value="ECO:0007669"/>
    <property type="project" value="InterPro"/>
</dbReference>
<dbReference type="CDD" id="cd18939">
    <property type="entry name" value="bHLH_TS_Msgn1"/>
    <property type="match status" value="1"/>
</dbReference>
<dbReference type="SMART" id="SM00353">
    <property type="entry name" value="HLH"/>
    <property type="match status" value="1"/>
</dbReference>
<evidence type="ECO:0000256" key="7">
    <source>
        <dbReference type="ARBA" id="ARBA00039844"/>
    </source>
</evidence>
<dbReference type="FunCoup" id="G1P9L7">
    <property type="interactions" value="38"/>
</dbReference>
<evidence type="ECO:0000313" key="9">
    <source>
        <dbReference type="Ensembl" id="ENSMLUP00000006929.2"/>
    </source>
</evidence>
<dbReference type="InterPro" id="IPR011598">
    <property type="entry name" value="bHLH_dom"/>
</dbReference>
<name>G1P9L7_MYOLU</name>
<feature type="domain" description="BHLH" evidence="8">
    <location>
        <begin position="221"/>
        <end position="275"/>
    </location>
</feature>